<comment type="caution">
    <text evidence="2">The sequence shown here is derived from an EMBL/GenBank/DDBJ whole genome shotgun (WGS) entry which is preliminary data.</text>
</comment>
<dbReference type="PANTHER" id="PTHR37984:SF5">
    <property type="entry name" value="PROTEIN NYNRIN-LIKE"/>
    <property type="match status" value="1"/>
</dbReference>
<dbReference type="Gene3D" id="3.30.420.10">
    <property type="entry name" value="Ribonuclease H-like superfamily/Ribonuclease H"/>
    <property type="match status" value="1"/>
</dbReference>
<dbReference type="GO" id="GO:0015074">
    <property type="term" value="P:DNA integration"/>
    <property type="evidence" value="ECO:0007669"/>
    <property type="project" value="InterPro"/>
</dbReference>
<proteinExistence type="predicted"/>
<gene>
    <name evidence="2" type="primary">jg18393</name>
    <name evidence="2" type="ORF">PAEG_LOCUS6844</name>
</gene>
<dbReference type="PANTHER" id="PTHR37984">
    <property type="entry name" value="PROTEIN CBG26694"/>
    <property type="match status" value="1"/>
</dbReference>
<dbReference type="GO" id="GO:0003676">
    <property type="term" value="F:nucleic acid binding"/>
    <property type="evidence" value="ECO:0007669"/>
    <property type="project" value="InterPro"/>
</dbReference>
<feature type="domain" description="Integrase catalytic" evidence="1">
    <location>
        <begin position="34"/>
        <end position="191"/>
    </location>
</feature>
<dbReference type="InterPro" id="IPR012337">
    <property type="entry name" value="RNaseH-like_sf"/>
</dbReference>
<protein>
    <submittedName>
        <fullName evidence="2">Jg18393 protein</fullName>
    </submittedName>
</protein>
<evidence type="ECO:0000313" key="2">
    <source>
        <dbReference type="EMBL" id="CAH2223957.1"/>
    </source>
</evidence>
<dbReference type="Proteomes" id="UP000838756">
    <property type="component" value="Unassembled WGS sequence"/>
</dbReference>
<evidence type="ECO:0000313" key="3">
    <source>
        <dbReference type="Proteomes" id="UP000838756"/>
    </source>
</evidence>
<keyword evidence="3" id="KW-1185">Reference proteome</keyword>
<dbReference type="OrthoDB" id="7486164at2759"/>
<dbReference type="InterPro" id="IPR036397">
    <property type="entry name" value="RNaseH_sf"/>
</dbReference>
<dbReference type="InterPro" id="IPR001584">
    <property type="entry name" value="Integrase_cat-core"/>
</dbReference>
<dbReference type="EMBL" id="CAKXAJ010020648">
    <property type="protein sequence ID" value="CAH2223957.1"/>
    <property type="molecule type" value="Genomic_DNA"/>
</dbReference>
<dbReference type="AlphaFoldDB" id="A0A8S4QXG1"/>
<dbReference type="InterPro" id="IPR050951">
    <property type="entry name" value="Retrovirus_Pol_polyprotein"/>
</dbReference>
<accession>A0A8S4QXG1</accession>
<name>A0A8S4QXG1_9NEOP</name>
<sequence length="335" mass="38397">MTRFIKKYVSSCMECAYGKGDYGKPSGELHPIAKPNLPMDTVHIDHLGPFSRTRKGYQYILMLNDAFSKFLIARPTKTVNSVETLEVLRDVLSLFGYPKRIVSDRNLAFTSRIFREFTQKHLIHHTLNAIACPRANGQVERCNRTLLDALRTRSLDPNMWTECLPDVIWGINNTVSESTGFHPYELIFTHKGRLLPNLEASVDDMPVTEKRKIASNRLRQRAVIMKRQYDKRHKPEKKFSKGDLVLWKQSATGGEAKCVNNKLRDLYSGPYIIKRVLDNGRYEIRSIKGMRGYKKFTGIVPADSLRPYRSAPNLSDSSSDEEIVTRDDLIDLLES</sequence>
<dbReference type="Pfam" id="PF00665">
    <property type="entry name" value="rve"/>
    <property type="match status" value="1"/>
</dbReference>
<evidence type="ECO:0000259" key="1">
    <source>
        <dbReference type="PROSITE" id="PS50994"/>
    </source>
</evidence>
<dbReference type="PROSITE" id="PS50994">
    <property type="entry name" value="INTEGRASE"/>
    <property type="match status" value="1"/>
</dbReference>
<dbReference type="SUPFAM" id="SSF53098">
    <property type="entry name" value="Ribonuclease H-like"/>
    <property type="match status" value="1"/>
</dbReference>
<reference evidence="2" key="1">
    <citation type="submission" date="2022-03" db="EMBL/GenBank/DDBJ databases">
        <authorList>
            <person name="Lindestad O."/>
        </authorList>
    </citation>
    <scope>NUCLEOTIDE SEQUENCE</scope>
</reference>
<organism evidence="2 3">
    <name type="scientific">Pararge aegeria aegeria</name>
    <dbReference type="NCBI Taxonomy" id="348720"/>
    <lineage>
        <taxon>Eukaryota</taxon>
        <taxon>Metazoa</taxon>
        <taxon>Ecdysozoa</taxon>
        <taxon>Arthropoda</taxon>
        <taxon>Hexapoda</taxon>
        <taxon>Insecta</taxon>
        <taxon>Pterygota</taxon>
        <taxon>Neoptera</taxon>
        <taxon>Endopterygota</taxon>
        <taxon>Lepidoptera</taxon>
        <taxon>Glossata</taxon>
        <taxon>Ditrysia</taxon>
        <taxon>Papilionoidea</taxon>
        <taxon>Nymphalidae</taxon>
        <taxon>Satyrinae</taxon>
        <taxon>Satyrini</taxon>
        <taxon>Parargina</taxon>
        <taxon>Pararge</taxon>
    </lineage>
</organism>